<geneLocation type="plasmid" evidence="1 2">
    <name>unnamed4</name>
</geneLocation>
<keyword evidence="1" id="KW-0614">Plasmid</keyword>
<gene>
    <name evidence="1" type="ORF">DLJ82_6702</name>
</gene>
<reference evidence="1 2" key="1">
    <citation type="submission" date="2018-07" db="EMBL/GenBank/DDBJ databases">
        <title>Rhizobium leguminosarum strain:ATCC 14479 Genome sequencing and assembly.</title>
        <authorList>
            <person name="Chakraborty R."/>
        </authorList>
    </citation>
    <scope>NUCLEOTIDE SEQUENCE [LARGE SCALE GENOMIC DNA]</scope>
    <source>
        <strain evidence="1 2">ATCC 14479</strain>
        <plasmid evidence="2">Plasmid unnamed4</plasmid>
    </source>
</reference>
<dbReference type="AlphaFoldDB" id="A0A2Z4YW33"/>
<organism evidence="1 2">
    <name type="scientific">Rhizobium leguminosarum</name>
    <dbReference type="NCBI Taxonomy" id="384"/>
    <lineage>
        <taxon>Bacteria</taxon>
        <taxon>Pseudomonadati</taxon>
        <taxon>Pseudomonadota</taxon>
        <taxon>Alphaproteobacteria</taxon>
        <taxon>Hyphomicrobiales</taxon>
        <taxon>Rhizobiaceae</taxon>
        <taxon>Rhizobium/Agrobacterium group</taxon>
        <taxon>Rhizobium</taxon>
    </lineage>
</organism>
<evidence type="ECO:0000313" key="2">
    <source>
        <dbReference type="Proteomes" id="UP000251166"/>
    </source>
</evidence>
<proteinExistence type="predicted"/>
<sequence>MGLAPLGAVTTSSRECFVEDDPNVSLCLAVLTVSTIYPDGG</sequence>
<evidence type="ECO:0000313" key="1">
    <source>
        <dbReference type="EMBL" id="AXA44672.1"/>
    </source>
</evidence>
<name>A0A2Z4YW33_RHILE</name>
<accession>A0A2Z4YW33</accession>
<dbReference type="Proteomes" id="UP000251166">
    <property type="component" value="Plasmid unnamed4"/>
</dbReference>
<protein>
    <submittedName>
        <fullName evidence="1">Uncharacterized protein</fullName>
    </submittedName>
</protein>
<dbReference type="EMBL" id="CP030764">
    <property type="protein sequence ID" value="AXA44672.1"/>
    <property type="molecule type" value="Genomic_DNA"/>
</dbReference>